<sequence>MTSPEELNHLYTDISDNIANAMADILALCVEHKDGKREIGNITDKLRDIRGRFDSELQQLKTHAEWDTFTLAFFGETNAGKSTIIESLRILFKEESREALLQQHAEDLEQFSKALTARLEQVREGLHALYSEYTGEVASIRQSTARLTQIVQSEAQERNAIVQAETDARTRLAQQETQARLELQQQEAAHRQQIVEAEAAAKRVLAEKESSARLALEQQEVSQRLDIARAHAISSLKARLSMIAIGGVLIGAGAAVAVLKFAGA</sequence>
<feature type="transmembrane region" description="Helical" evidence="1">
    <location>
        <begin position="240"/>
        <end position="262"/>
    </location>
</feature>
<dbReference type="AlphaFoldDB" id="A0A482TWQ8"/>
<protein>
    <submittedName>
        <fullName evidence="2">Uncharacterized protein</fullName>
    </submittedName>
</protein>
<organism evidence="2 3">
    <name type="scientific">Pseudomonas songnenensis</name>
    <dbReference type="NCBI Taxonomy" id="1176259"/>
    <lineage>
        <taxon>Bacteria</taxon>
        <taxon>Pseudomonadati</taxon>
        <taxon>Pseudomonadota</taxon>
        <taxon>Gammaproteobacteria</taxon>
        <taxon>Pseudomonadales</taxon>
        <taxon>Pseudomonadaceae</taxon>
        <taxon>Pseudomonas</taxon>
    </lineage>
</organism>
<dbReference type="Proteomes" id="UP000282800">
    <property type="component" value="Unassembled WGS sequence"/>
</dbReference>
<accession>A0A482TWQ8</accession>
<dbReference type="Gene3D" id="3.40.50.300">
    <property type="entry name" value="P-loop containing nucleotide triphosphate hydrolases"/>
    <property type="match status" value="1"/>
</dbReference>
<evidence type="ECO:0000256" key="1">
    <source>
        <dbReference type="SAM" id="Phobius"/>
    </source>
</evidence>
<keyword evidence="1" id="KW-0472">Membrane</keyword>
<dbReference type="EMBL" id="RWYU02000014">
    <property type="protein sequence ID" value="RYJ58356.1"/>
    <property type="molecule type" value="Genomic_DNA"/>
</dbReference>
<evidence type="ECO:0000313" key="3">
    <source>
        <dbReference type="Proteomes" id="UP000282800"/>
    </source>
</evidence>
<dbReference type="OrthoDB" id="7375852at2"/>
<comment type="caution">
    <text evidence="2">The sequence shown here is derived from an EMBL/GenBank/DDBJ whole genome shotgun (WGS) entry which is preliminary data.</text>
</comment>
<keyword evidence="1" id="KW-1133">Transmembrane helix</keyword>
<reference evidence="2 3" key="1">
    <citation type="submission" date="2019-01" db="EMBL/GenBank/DDBJ databases">
        <title>High-quality draft genome of. Pseudomonas songnenensis str. L103, a full-fledged denitrifier isolated from 100 meters deep aquifer in a heavily nitrogen fertilized agricultural area.</title>
        <authorList>
            <person name="Liu M."/>
            <person name="Liu B."/>
        </authorList>
    </citation>
    <scope>NUCLEOTIDE SEQUENCE [LARGE SCALE GENOMIC DNA]</scope>
    <source>
        <strain evidence="2 3">L103</strain>
    </source>
</reference>
<dbReference type="InterPro" id="IPR027417">
    <property type="entry name" value="P-loop_NTPase"/>
</dbReference>
<name>A0A482TWQ8_9PSED</name>
<dbReference type="SUPFAM" id="SSF52540">
    <property type="entry name" value="P-loop containing nucleoside triphosphate hydrolases"/>
    <property type="match status" value="1"/>
</dbReference>
<dbReference type="RefSeq" id="WP_126190762.1">
    <property type="nucleotide sequence ID" value="NZ_RWYU02000014.1"/>
</dbReference>
<gene>
    <name evidence="2" type="ORF">EJA06_022420</name>
</gene>
<evidence type="ECO:0000313" key="2">
    <source>
        <dbReference type="EMBL" id="RYJ58356.1"/>
    </source>
</evidence>
<keyword evidence="1" id="KW-0812">Transmembrane</keyword>
<proteinExistence type="predicted"/>